<evidence type="ECO:0000313" key="1">
    <source>
        <dbReference type="EMBL" id="KJA24378.1"/>
    </source>
</evidence>
<dbReference type="Gene3D" id="1.20.1280.50">
    <property type="match status" value="1"/>
</dbReference>
<dbReference type="OrthoDB" id="3064206at2759"/>
<dbReference type="EMBL" id="KN817537">
    <property type="protein sequence ID" value="KJA24378.1"/>
    <property type="molecule type" value="Genomic_DNA"/>
</dbReference>
<dbReference type="AlphaFoldDB" id="A0A0D2MKT0"/>
<protein>
    <submittedName>
        <fullName evidence="1">Uncharacterized protein</fullName>
    </submittedName>
</protein>
<proteinExistence type="predicted"/>
<gene>
    <name evidence="1" type="ORF">HYPSUDRAFT_526195</name>
</gene>
<dbReference type="SUPFAM" id="SSF81383">
    <property type="entry name" value="F-box domain"/>
    <property type="match status" value="1"/>
</dbReference>
<sequence>MSTVGPTNPLVPAIYKIGNDLLYEIFFLGTCREIELWGCVGYPDSQGGGTINHSPLEDIRRASQVCRTWRDILLHSPSIWARCMDFDAFGQKRNNWRELVLKRTGQSPLSIMVRHRNRPTSPLFHFLEDLLDKQWTRIAELHLTMDSTDVHSTRIAEPLRRPAENLRVFVLRPAGGWLRLHFQLFRGNARRLQCLWLPSVYKAEINFKSSTMVTSNLRYLELHDFNIDDLLTACLRMPLLEILKLRISDLNTGNSSEGTSLPCPVMPRLEFLDLCCPMFDIYPSFLDRVTPSDGCRLHMVHPFDTRFQTPNISIISLQCMQTVICRYANSIFSEHQGGLNFGNVVFSISPRGLSFSCYDNRLHISFPGSHVVAVHHLLDTISTLALPGTLDLKILDLRGEQGSYLPHFDNGRKVIQVFRSMHLIDTLQIHDDQFYKLHKDHGSDILFPSLKKLILGGNSNVDIITTALPFLAQRHTIAPVEVLEINLDYRNSILWNAIHSLDGLAGLKVVWNRYGKPYQYICGGNELRRGLK</sequence>
<accession>A0A0D2MKT0</accession>
<organism evidence="1 2">
    <name type="scientific">Hypholoma sublateritium (strain FD-334 SS-4)</name>
    <dbReference type="NCBI Taxonomy" id="945553"/>
    <lineage>
        <taxon>Eukaryota</taxon>
        <taxon>Fungi</taxon>
        <taxon>Dikarya</taxon>
        <taxon>Basidiomycota</taxon>
        <taxon>Agaricomycotina</taxon>
        <taxon>Agaricomycetes</taxon>
        <taxon>Agaricomycetidae</taxon>
        <taxon>Agaricales</taxon>
        <taxon>Agaricineae</taxon>
        <taxon>Strophariaceae</taxon>
        <taxon>Hypholoma</taxon>
    </lineage>
</organism>
<dbReference type="Proteomes" id="UP000054270">
    <property type="component" value="Unassembled WGS sequence"/>
</dbReference>
<name>A0A0D2MKT0_HYPSF</name>
<evidence type="ECO:0000313" key="2">
    <source>
        <dbReference type="Proteomes" id="UP000054270"/>
    </source>
</evidence>
<reference evidence="2" key="1">
    <citation type="submission" date="2014-04" db="EMBL/GenBank/DDBJ databases">
        <title>Evolutionary Origins and Diversification of the Mycorrhizal Mutualists.</title>
        <authorList>
            <consortium name="DOE Joint Genome Institute"/>
            <consortium name="Mycorrhizal Genomics Consortium"/>
            <person name="Kohler A."/>
            <person name="Kuo A."/>
            <person name="Nagy L.G."/>
            <person name="Floudas D."/>
            <person name="Copeland A."/>
            <person name="Barry K.W."/>
            <person name="Cichocki N."/>
            <person name="Veneault-Fourrey C."/>
            <person name="LaButti K."/>
            <person name="Lindquist E.A."/>
            <person name="Lipzen A."/>
            <person name="Lundell T."/>
            <person name="Morin E."/>
            <person name="Murat C."/>
            <person name="Riley R."/>
            <person name="Ohm R."/>
            <person name="Sun H."/>
            <person name="Tunlid A."/>
            <person name="Henrissat B."/>
            <person name="Grigoriev I.V."/>
            <person name="Hibbett D.S."/>
            <person name="Martin F."/>
        </authorList>
    </citation>
    <scope>NUCLEOTIDE SEQUENCE [LARGE SCALE GENOMIC DNA]</scope>
    <source>
        <strain evidence="2">FD-334 SS-4</strain>
    </source>
</reference>
<dbReference type="InterPro" id="IPR036047">
    <property type="entry name" value="F-box-like_dom_sf"/>
</dbReference>
<keyword evidence="2" id="KW-1185">Reference proteome</keyword>